<dbReference type="GO" id="GO:0003908">
    <property type="term" value="F:methylated-DNA-[protein]-cysteine S-methyltransferase activity"/>
    <property type="evidence" value="ECO:0007669"/>
    <property type="project" value="UniProtKB-EC"/>
</dbReference>
<sequence>DPLPHRPRQPARPADRRGRGRPPRRPVRRAGSRQGARAQRRARGTVRARGRPAAAGGGRPAGGVLPRRADGLRPARRSRRDAVPAAGVGRAAPDPLRRDPQLRAARRGGRQPRCQPRGRCGERPEPRQHRRPLPSRGGQQRTAHRLLRRPVDQGDVAHPRAPRGRRGRPNGRL</sequence>
<feature type="compositionally biased region" description="Basic residues" evidence="1">
    <location>
        <begin position="160"/>
        <end position="173"/>
    </location>
</feature>
<proteinExistence type="predicted"/>
<dbReference type="EC" id="2.1.1.63" evidence="2"/>
<accession>A0A6J4LBG1</accession>
<reference evidence="2" key="1">
    <citation type="submission" date="2020-02" db="EMBL/GenBank/DDBJ databases">
        <authorList>
            <person name="Meier V. D."/>
        </authorList>
    </citation>
    <scope>NUCLEOTIDE SEQUENCE</scope>
    <source>
        <strain evidence="2">AVDCRST_MAG36</strain>
    </source>
</reference>
<feature type="non-terminal residue" evidence="2">
    <location>
        <position position="1"/>
    </location>
</feature>
<organism evidence="2">
    <name type="scientific">uncultured Nocardioidaceae bacterium</name>
    <dbReference type="NCBI Taxonomy" id="253824"/>
    <lineage>
        <taxon>Bacteria</taxon>
        <taxon>Bacillati</taxon>
        <taxon>Actinomycetota</taxon>
        <taxon>Actinomycetes</taxon>
        <taxon>Propionibacteriales</taxon>
        <taxon>Nocardioidaceae</taxon>
        <taxon>environmental samples</taxon>
    </lineage>
</organism>
<protein>
    <submittedName>
        <fullName evidence="2">Methylated-DNA--protein-cysteine methyltransferase</fullName>
        <ecNumber evidence="2">2.1.1.63</ecNumber>
    </submittedName>
</protein>
<evidence type="ECO:0000256" key="1">
    <source>
        <dbReference type="SAM" id="MobiDB-lite"/>
    </source>
</evidence>
<dbReference type="EMBL" id="CADCUH010000043">
    <property type="protein sequence ID" value="CAA9327719.1"/>
    <property type="molecule type" value="Genomic_DNA"/>
</dbReference>
<feature type="region of interest" description="Disordered" evidence="1">
    <location>
        <begin position="1"/>
        <end position="173"/>
    </location>
</feature>
<dbReference type="GO" id="GO:0032259">
    <property type="term" value="P:methylation"/>
    <property type="evidence" value="ECO:0007669"/>
    <property type="project" value="UniProtKB-KW"/>
</dbReference>
<keyword evidence="2" id="KW-0489">Methyltransferase</keyword>
<dbReference type="PRINTS" id="PR00929">
    <property type="entry name" value="ATHOOK"/>
</dbReference>
<dbReference type="AlphaFoldDB" id="A0A6J4LBG1"/>
<keyword evidence="2" id="KW-0808">Transferase</keyword>
<name>A0A6J4LBG1_9ACTN</name>
<feature type="non-terminal residue" evidence="2">
    <location>
        <position position="173"/>
    </location>
</feature>
<gene>
    <name evidence="2" type="ORF">AVDCRST_MAG36-762</name>
</gene>
<dbReference type="GO" id="GO:0003677">
    <property type="term" value="F:DNA binding"/>
    <property type="evidence" value="ECO:0007669"/>
    <property type="project" value="InterPro"/>
</dbReference>
<feature type="compositionally biased region" description="Low complexity" evidence="1">
    <location>
        <begin position="83"/>
        <end position="94"/>
    </location>
</feature>
<feature type="compositionally biased region" description="Basic residues" evidence="1">
    <location>
        <begin position="18"/>
        <end position="31"/>
    </location>
</feature>
<feature type="compositionally biased region" description="Basic and acidic residues" evidence="1">
    <location>
        <begin position="149"/>
        <end position="158"/>
    </location>
</feature>
<feature type="compositionally biased region" description="Basic residues" evidence="1">
    <location>
        <begin position="38"/>
        <end position="50"/>
    </location>
</feature>
<evidence type="ECO:0000313" key="2">
    <source>
        <dbReference type="EMBL" id="CAA9327719.1"/>
    </source>
</evidence>
<dbReference type="InterPro" id="IPR017956">
    <property type="entry name" value="AT_hook_DNA-bd_motif"/>
</dbReference>